<gene>
    <name evidence="4" type="ORF">DRP44_02100</name>
</gene>
<keyword evidence="2" id="KW-0472">Membrane</keyword>
<dbReference type="GO" id="GO:0004222">
    <property type="term" value="F:metalloendopeptidase activity"/>
    <property type="evidence" value="ECO:0007669"/>
    <property type="project" value="TreeGrafter"/>
</dbReference>
<reference evidence="4 5" key="1">
    <citation type="submission" date="2018-06" db="EMBL/GenBank/DDBJ databases">
        <title>Extensive metabolic versatility and redundancy in microbially diverse, dynamic hydrothermal sediments.</title>
        <authorList>
            <person name="Dombrowski N."/>
            <person name="Teske A."/>
            <person name="Baker B.J."/>
        </authorList>
    </citation>
    <scope>NUCLEOTIDE SEQUENCE [LARGE SCALE GENOMIC DNA]</scope>
    <source>
        <strain evidence="4">B35_G9</strain>
    </source>
</reference>
<dbReference type="Pfam" id="PF01551">
    <property type="entry name" value="Peptidase_M23"/>
    <property type="match status" value="1"/>
</dbReference>
<keyword evidence="2" id="KW-0812">Transmembrane</keyword>
<dbReference type="InterPro" id="IPR050570">
    <property type="entry name" value="Cell_wall_metabolism_enzyme"/>
</dbReference>
<keyword evidence="1" id="KW-0732">Signal</keyword>
<dbReference type="FunFam" id="2.70.70.10:FF:000006">
    <property type="entry name" value="M23 family peptidase"/>
    <property type="match status" value="1"/>
</dbReference>
<dbReference type="PANTHER" id="PTHR21666">
    <property type="entry name" value="PEPTIDASE-RELATED"/>
    <property type="match status" value="1"/>
</dbReference>
<feature type="domain" description="M23ase beta-sheet core" evidence="3">
    <location>
        <begin position="225"/>
        <end position="321"/>
    </location>
</feature>
<dbReference type="EMBL" id="QNBC01000016">
    <property type="protein sequence ID" value="RKX67597.1"/>
    <property type="molecule type" value="Genomic_DNA"/>
</dbReference>
<dbReference type="CDD" id="cd12797">
    <property type="entry name" value="M23_peptidase"/>
    <property type="match status" value="1"/>
</dbReference>
<dbReference type="SUPFAM" id="SSF51261">
    <property type="entry name" value="Duplicated hybrid motif"/>
    <property type="match status" value="1"/>
</dbReference>
<dbReference type="Proteomes" id="UP000282321">
    <property type="component" value="Unassembled WGS sequence"/>
</dbReference>
<evidence type="ECO:0000256" key="1">
    <source>
        <dbReference type="ARBA" id="ARBA00022729"/>
    </source>
</evidence>
<name>A0A660SA91_UNCT6</name>
<dbReference type="Gene3D" id="2.70.70.10">
    <property type="entry name" value="Glucose Permease (Domain IIA)"/>
    <property type="match status" value="1"/>
</dbReference>
<sequence length="328" mass="37123">MTKQIKNIDKCKKKSYKLYMKKDKLKFWTIRIQDADSFRSLFDFSINNKHLKIYAKITSVFLFLFVSALFLSAFNRIHLNDYYKLVAERDNLINNINIIDKNLNNIYRTAGVIDSIDKVCRMVGELKPIPDGEREMGIGGPVMPGQIDRDIVDSYSGKAISTVEEKLSQLERKLKLDNSSLSSIKSVLSLKRDVINRTPSILPACGKITSGFGWRVHPILLKKEFHRGLDIANKDGTPVRATADGVVTVAFRGNYFGYGNFIKINHGYGYETRYGHLMRVLVHRGEFVRKGQIIGLMGDSGISTGTHLHYEIRVLGKAVNPLNYILGS</sequence>
<dbReference type="InterPro" id="IPR011055">
    <property type="entry name" value="Dup_hybrid_motif"/>
</dbReference>
<protein>
    <recommendedName>
        <fullName evidence="3">M23ase beta-sheet core domain-containing protein</fullName>
    </recommendedName>
</protein>
<evidence type="ECO:0000256" key="2">
    <source>
        <dbReference type="SAM" id="Phobius"/>
    </source>
</evidence>
<dbReference type="PANTHER" id="PTHR21666:SF289">
    <property type="entry name" value="L-ALA--D-GLU ENDOPEPTIDASE"/>
    <property type="match status" value="1"/>
</dbReference>
<accession>A0A660SA91</accession>
<keyword evidence="2" id="KW-1133">Transmembrane helix</keyword>
<comment type="caution">
    <text evidence="4">The sequence shown here is derived from an EMBL/GenBank/DDBJ whole genome shotgun (WGS) entry which is preliminary data.</text>
</comment>
<dbReference type="InterPro" id="IPR016047">
    <property type="entry name" value="M23ase_b-sheet_dom"/>
</dbReference>
<evidence type="ECO:0000313" key="4">
    <source>
        <dbReference type="EMBL" id="RKX67597.1"/>
    </source>
</evidence>
<organism evidence="4 5">
    <name type="scientific">candidate division TA06 bacterium</name>
    <dbReference type="NCBI Taxonomy" id="2250710"/>
    <lineage>
        <taxon>Bacteria</taxon>
        <taxon>Bacteria division TA06</taxon>
    </lineage>
</organism>
<feature type="transmembrane region" description="Helical" evidence="2">
    <location>
        <begin position="53"/>
        <end position="74"/>
    </location>
</feature>
<evidence type="ECO:0000259" key="3">
    <source>
        <dbReference type="Pfam" id="PF01551"/>
    </source>
</evidence>
<evidence type="ECO:0000313" key="5">
    <source>
        <dbReference type="Proteomes" id="UP000282321"/>
    </source>
</evidence>
<dbReference type="AlphaFoldDB" id="A0A660SA91"/>
<proteinExistence type="predicted"/>